<dbReference type="AlphaFoldDB" id="A0A545VBW1"/>
<accession>A0A545VBW1</accession>
<evidence type="ECO:0000313" key="3">
    <source>
        <dbReference type="Proteomes" id="UP000315783"/>
    </source>
</evidence>
<dbReference type="Proteomes" id="UP000315783">
    <property type="component" value="Unassembled WGS sequence"/>
</dbReference>
<gene>
    <name evidence="2" type="ORF">IF1G_01403</name>
</gene>
<proteinExistence type="predicted"/>
<sequence>MCCTAPPPFAGIQPDFSIQGRGGACSIRWSTAVELGFFPARRRWVGCFLADRAVKMYTVSLKQLSFSHDFFSSAMMIREMEMENGRERKISENRIRTDGQQGKSPCARLSSMRPRPALPT</sequence>
<protein>
    <submittedName>
        <fullName evidence="2">Uncharacterized protein</fullName>
    </submittedName>
</protein>
<reference evidence="2 3" key="1">
    <citation type="journal article" date="2019" name="Appl. Microbiol. Biotechnol.">
        <title>Genome sequence of Isaria javanica and comparative genome analysis insights into family S53 peptidase evolution in fungal entomopathogens.</title>
        <authorList>
            <person name="Lin R."/>
            <person name="Zhang X."/>
            <person name="Xin B."/>
            <person name="Zou M."/>
            <person name="Gao Y."/>
            <person name="Qin F."/>
            <person name="Hu Q."/>
            <person name="Xie B."/>
            <person name="Cheng X."/>
        </authorList>
    </citation>
    <scope>NUCLEOTIDE SEQUENCE [LARGE SCALE GENOMIC DNA]</scope>
    <source>
        <strain evidence="2 3">IJ1G</strain>
    </source>
</reference>
<comment type="caution">
    <text evidence="2">The sequence shown here is derived from an EMBL/GenBank/DDBJ whole genome shotgun (WGS) entry which is preliminary data.</text>
</comment>
<feature type="region of interest" description="Disordered" evidence="1">
    <location>
        <begin position="84"/>
        <end position="120"/>
    </location>
</feature>
<name>A0A545VBW1_9HYPO</name>
<evidence type="ECO:0000313" key="2">
    <source>
        <dbReference type="EMBL" id="TQV99188.1"/>
    </source>
</evidence>
<organism evidence="2 3">
    <name type="scientific">Cordyceps javanica</name>
    <dbReference type="NCBI Taxonomy" id="43265"/>
    <lineage>
        <taxon>Eukaryota</taxon>
        <taxon>Fungi</taxon>
        <taxon>Dikarya</taxon>
        <taxon>Ascomycota</taxon>
        <taxon>Pezizomycotina</taxon>
        <taxon>Sordariomycetes</taxon>
        <taxon>Hypocreomycetidae</taxon>
        <taxon>Hypocreales</taxon>
        <taxon>Cordycipitaceae</taxon>
        <taxon>Cordyceps</taxon>
    </lineage>
</organism>
<feature type="compositionally biased region" description="Basic and acidic residues" evidence="1">
    <location>
        <begin position="84"/>
        <end position="97"/>
    </location>
</feature>
<evidence type="ECO:0000256" key="1">
    <source>
        <dbReference type="SAM" id="MobiDB-lite"/>
    </source>
</evidence>
<dbReference type="EMBL" id="SPUK01000002">
    <property type="protein sequence ID" value="TQV99188.1"/>
    <property type="molecule type" value="Genomic_DNA"/>
</dbReference>
<keyword evidence="3" id="KW-1185">Reference proteome</keyword>